<dbReference type="EMBL" id="JACAQB010000006">
    <property type="protein sequence ID" value="NWB96479.1"/>
    <property type="molecule type" value="Genomic_DNA"/>
</dbReference>
<dbReference type="InterPro" id="IPR029021">
    <property type="entry name" value="Prot-tyrosine_phosphatase-like"/>
</dbReference>
<sequence>MDSSGKKIHGDGSFIPGSVRVVDYNTFFNNILVRGSSAFGAKIGNNDPFVISDLVNAIKSDENFSGTGITLAANPMVIDFCLIGFGSDKDKKIVEAEINWFAENSTTPNGNSGPYPVYFSATNPGVTTGSTMMYWPIQALGTELLETVGATWNPSPANSIGTGTDKEGFDYSGLIWAIWNALQGQAASLPNVPSALTSIKDAIIYIHCDSGVNRTGAAVAGYLMNFGTHVTAMKLPSTNGVPYTLAEAQTAANSAPPSNDSSPPGGADIPVAQAYCNYLYTKTLDGELSVACLPASS</sequence>
<proteinExistence type="predicted"/>
<gene>
    <name evidence="2" type="ORF">HX882_11300</name>
</gene>
<dbReference type="AlphaFoldDB" id="A0A7Y7XAU7"/>
<dbReference type="PROSITE" id="PS00383">
    <property type="entry name" value="TYR_PHOSPHATASE_1"/>
    <property type="match status" value="1"/>
</dbReference>
<dbReference type="SUPFAM" id="SSF52799">
    <property type="entry name" value="(Phosphotyrosine protein) phosphatases II"/>
    <property type="match status" value="1"/>
</dbReference>
<protein>
    <recommendedName>
        <fullName evidence="1">Tyrosine specific protein phosphatases domain-containing protein</fullName>
    </recommendedName>
</protein>
<evidence type="ECO:0000259" key="1">
    <source>
        <dbReference type="PROSITE" id="PS50056"/>
    </source>
</evidence>
<dbReference type="PROSITE" id="PS50056">
    <property type="entry name" value="TYR_PHOSPHATASE_2"/>
    <property type="match status" value="1"/>
</dbReference>
<feature type="domain" description="Tyrosine specific protein phosphatases" evidence="1">
    <location>
        <begin position="204"/>
        <end position="225"/>
    </location>
</feature>
<organism evidence="2 3">
    <name type="scientific">Pseudomonas gingeri</name>
    <dbReference type="NCBI Taxonomy" id="117681"/>
    <lineage>
        <taxon>Bacteria</taxon>
        <taxon>Pseudomonadati</taxon>
        <taxon>Pseudomonadota</taxon>
        <taxon>Gammaproteobacteria</taxon>
        <taxon>Pseudomonadales</taxon>
        <taxon>Pseudomonadaceae</taxon>
        <taxon>Pseudomonas</taxon>
    </lineage>
</organism>
<name>A0A7Y7XAU7_9PSED</name>
<dbReference type="RefSeq" id="WP_177101838.1">
    <property type="nucleotide sequence ID" value="NZ_JACAQB010000006.1"/>
</dbReference>
<dbReference type="Proteomes" id="UP000539985">
    <property type="component" value="Unassembled WGS sequence"/>
</dbReference>
<dbReference type="InterPro" id="IPR000387">
    <property type="entry name" value="Tyr_Pase_dom"/>
</dbReference>
<evidence type="ECO:0000313" key="2">
    <source>
        <dbReference type="EMBL" id="NWB96479.1"/>
    </source>
</evidence>
<dbReference type="InterPro" id="IPR016130">
    <property type="entry name" value="Tyr_Pase_AS"/>
</dbReference>
<reference evidence="2 3" key="1">
    <citation type="submission" date="2020-04" db="EMBL/GenBank/DDBJ databases">
        <title>Molecular characterization of pseudomonads from Agaricus bisporus reveal novel blotch 2 pathogens in Western Europe.</title>
        <authorList>
            <person name="Taparia T."/>
            <person name="Krijger M."/>
            <person name="Haynes E."/>
            <person name="Elpinstone J.G."/>
            <person name="Noble R."/>
            <person name="Van Der Wolf J."/>
        </authorList>
    </citation>
    <scope>NUCLEOTIDE SEQUENCE [LARGE SCALE GENOMIC DNA]</scope>
    <source>
        <strain evidence="2 3">H7001</strain>
    </source>
</reference>
<comment type="caution">
    <text evidence="2">The sequence shown here is derived from an EMBL/GenBank/DDBJ whole genome shotgun (WGS) entry which is preliminary data.</text>
</comment>
<dbReference type="Gene3D" id="3.90.190.10">
    <property type="entry name" value="Protein tyrosine phosphatase superfamily"/>
    <property type="match status" value="1"/>
</dbReference>
<evidence type="ECO:0000313" key="3">
    <source>
        <dbReference type="Proteomes" id="UP000539985"/>
    </source>
</evidence>
<accession>A0A7Y7XAU7</accession>